<gene>
    <name evidence="6" type="primary">ackA</name>
    <name evidence="8" type="ORF">P4R38_00820</name>
</gene>
<proteinExistence type="inferred from homology"/>
<keyword evidence="3 6" id="KW-0547">Nucleotide-binding</keyword>
<feature type="binding site" evidence="6">
    <location>
        <position position="90"/>
    </location>
    <ligand>
        <name>substrate</name>
    </ligand>
</feature>
<protein>
    <recommendedName>
        <fullName evidence="6">Acetate kinase</fullName>
        <ecNumber evidence="6">2.7.2.1</ecNumber>
    </recommendedName>
    <alternativeName>
        <fullName evidence="6">Acetokinase</fullName>
    </alternativeName>
</protein>
<comment type="function">
    <text evidence="6">Catalyzes the formation of acetyl phosphate from acetate and ATP. Can also catalyze the reverse reaction.</text>
</comment>
<evidence type="ECO:0000256" key="2">
    <source>
        <dbReference type="ARBA" id="ARBA00022679"/>
    </source>
</evidence>
<evidence type="ECO:0000256" key="5">
    <source>
        <dbReference type="ARBA" id="ARBA00022840"/>
    </source>
</evidence>
<comment type="similarity">
    <text evidence="1 6 7">Belongs to the acetokinase family.</text>
</comment>
<comment type="subcellular location">
    <subcellularLocation>
        <location evidence="6">Cytoplasm</location>
    </subcellularLocation>
</comment>
<dbReference type="RefSeq" id="WP_277190570.1">
    <property type="nucleotide sequence ID" value="NZ_JAROAV010000004.1"/>
</dbReference>
<dbReference type="PANTHER" id="PTHR21060:SF15">
    <property type="entry name" value="ACETATE KINASE-RELATED"/>
    <property type="match status" value="1"/>
</dbReference>
<evidence type="ECO:0000256" key="7">
    <source>
        <dbReference type="RuleBase" id="RU003835"/>
    </source>
</evidence>
<comment type="subunit">
    <text evidence="6">Homodimer.</text>
</comment>
<dbReference type="GO" id="GO:0016301">
    <property type="term" value="F:kinase activity"/>
    <property type="evidence" value="ECO:0007669"/>
    <property type="project" value="UniProtKB-KW"/>
</dbReference>
<dbReference type="EMBL" id="JAROAV010000004">
    <property type="protein sequence ID" value="MDF8262785.1"/>
    <property type="molecule type" value="Genomic_DNA"/>
</dbReference>
<feature type="site" description="Transition state stabilizer" evidence="6">
    <location>
        <position position="240"/>
    </location>
</feature>
<feature type="binding site" evidence="6">
    <location>
        <begin position="329"/>
        <end position="333"/>
    </location>
    <ligand>
        <name>ATP</name>
        <dbReference type="ChEBI" id="CHEBI:30616"/>
    </ligand>
</feature>
<keyword evidence="9" id="KW-1185">Reference proteome</keyword>
<keyword evidence="6" id="KW-0479">Metal-binding</keyword>
<organism evidence="8 9">
    <name type="scientific">Luteipulveratus flavus</name>
    <dbReference type="NCBI Taxonomy" id="3031728"/>
    <lineage>
        <taxon>Bacteria</taxon>
        <taxon>Bacillati</taxon>
        <taxon>Actinomycetota</taxon>
        <taxon>Actinomycetes</taxon>
        <taxon>Micrococcales</taxon>
        <taxon>Dermacoccaceae</taxon>
        <taxon>Luteipulveratus</taxon>
    </lineage>
</organism>
<accession>A0ABT6C276</accession>
<evidence type="ECO:0000256" key="4">
    <source>
        <dbReference type="ARBA" id="ARBA00022777"/>
    </source>
</evidence>
<evidence type="ECO:0000256" key="6">
    <source>
        <dbReference type="HAMAP-Rule" id="MF_00020"/>
    </source>
</evidence>
<dbReference type="InterPro" id="IPR004372">
    <property type="entry name" value="Ac/propionate_kinase"/>
</dbReference>
<dbReference type="HAMAP" id="MF_00020">
    <property type="entry name" value="Acetate_kinase"/>
    <property type="match status" value="1"/>
</dbReference>
<name>A0ABT6C276_9MICO</name>
<reference evidence="8 9" key="1">
    <citation type="submission" date="2023-03" db="EMBL/GenBank/DDBJ databases">
        <title>YIM 133296 draft genome.</title>
        <authorList>
            <person name="Xiong L."/>
        </authorList>
    </citation>
    <scope>NUCLEOTIDE SEQUENCE [LARGE SCALE GENOMIC DNA]</scope>
    <source>
        <strain evidence="8 9">YIM 133296</strain>
    </source>
</reference>
<dbReference type="NCBIfam" id="TIGR00016">
    <property type="entry name" value="ackA"/>
    <property type="match status" value="1"/>
</dbReference>
<keyword evidence="4 6" id="KW-0418">Kinase</keyword>
<feature type="binding site" evidence="6">
    <location>
        <position position="9"/>
    </location>
    <ligand>
        <name>Mg(2+)</name>
        <dbReference type="ChEBI" id="CHEBI:18420"/>
    </ligand>
</feature>
<dbReference type="PANTHER" id="PTHR21060">
    <property type="entry name" value="ACETATE KINASE"/>
    <property type="match status" value="1"/>
</dbReference>
<dbReference type="Proteomes" id="UP001528912">
    <property type="component" value="Unassembled WGS sequence"/>
</dbReference>
<evidence type="ECO:0000256" key="1">
    <source>
        <dbReference type="ARBA" id="ARBA00008748"/>
    </source>
</evidence>
<sequence>MSRSVLVLNAGSSSLKFQVVEPESGEARAKGTIERVGASGSSISLTVDGEAREEDAEVPDQAAALEVMRTALADRGVDLAAAGLVAVGHRVVHGGRALTRPTVVDEKVLSEIDRVSVLAPLHNPVNADGIRNATNAFPDLPQVAVFDTAFFSDLPEAASTYAIDHDLAEKYAIRRYGFHGTSHEYVSQEVARFLGRDLADLDQIVLHLGNGASASAIRGGRPVDTSMGLTPLEGLVMGTRGGDIDPGVLLHLHRVADLDESALDELLNKRSGILGVSGIADFRDLSKAVHQGEERARLALDVYLHRLRKYVGAYLAVLGGVDVITFTAGVGENSAELRAAALEGLERLGIRIDGRRNKGANDGPRVISTDSSEVTVLVVPTNEELAIARQTLAALNP</sequence>
<keyword evidence="6" id="KW-0460">Magnesium</keyword>
<feature type="binding site" evidence="6">
    <location>
        <position position="16"/>
    </location>
    <ligand>
        <name>ATP</name>
        <dbReference type="ChEBI" id="CHEBI:30616"/>
    </ligand>
</feature>
<feature type="active site" description="Proton donor/acceptor" evidence="6">
    <location>
        <position position="147"/>
    </location>
</feature>
<comment type="pathway">
    <text evidence="6">Metabolic intermediate biosynthesis; acetyl-CoA biosynthesis; acetyl-CoA from acetate: step 1/2.</text>
</comment>
<keyword evidence="5 6" id="KW-0067">ATP-binding</keyword>
<feature type="binding site" evidence="6">
    <location>
        <begin position="281"/>
        <end position="283"/>
    </location>
    <ligand>
        <name>ATP</name>
        <dbReference type="ChEBI" id="CHEBI:30616"/>
    </ligand>
</feature>
<dbReference type="Gene3D" id="3.30.420.40">
    <property type="match status" value="2"/>
</dbReference>
<dbReference type="PROSITE" id="PS01076">
    <property type="entry name" value="ACETATE_KINASE_2"/>
    <property type="match status" value="1"/>
</dbReference>
<keyword evidence="6" id="KW-0963">Cytoplasm</keyword>
<dbReference type="SUPFAM" id="SSF53067">
    <property type="entry name" value="Actin-like ATPase domain"/>
    <property type="match status" value="2"/>
</dbReference>
<feature type="binding site" evidence="6">
    <location>
        <position position="383"/>
    </location>
    <ligand>
        <name>Mg(2+)</name>
        <dbReference type="ChEBI" id="CHEBI:18420"/>
    </ligand>
</feature>
<comment type="catalytic activity">
    <reaction evidence="6">
        <text>acetate + ATP = acetyl phosphate + ADP</text>
        <dbReference type="Rhea" id="RHEA:11352"/>
        <dbReference type="ChEBI" id="CHEBI:22191"/>
        <dbReference type="ChEBI" id="CHEBI:30089"/>
        <dbReference type="ChEBI" id="CHEBI:30616"/>
        <dbReference type="ChEBI" id="CHEBI:456216"/>
        <dbReference type="EC" id="2.7.2.1"/>
    </reaction>
</comment>
<dbReference type="PRINTS" id="PR00471">
    <property type="entry name" value="ACETATEKNASE"/>
</dbReference>
<evidence type="ECO:0000313" key="9">
    <source>
        <dbReference type="Proteomes" id="UP001528912"/>
    </source>
</evidence>
<dbReference type="PROSITE" id="PS01075">
    <property type="entry name" value="ACETATE_KINASE_1"/>
    <property type="match status" value="1"/>
</dbReference>
<keyword evidence="2 6" id="KW-0808">Transferase</keyword>
<dbReference type="InterPro" id="IPR000890">
    <property type="entry name" value="Aliphatic_acid_kin_short-chain"/>
</dbReference>
<dbReference type="Pfam" id="PF00871">
    <property type="entry name" value="Acetate_kinase"/>
    <property type="match status" value="1"/>
</dbReference>
<evidence type="ECO:0000256" key="3">
    <source>
        <dbReference type="ARBA" id="ARBA00022741"/>
    </source>
</evidence>
<dbReference type="CDD" id="cd24010">
    <property type="entry name" value="ASKHA_NBD_AcK_PK"/>
    <property type="match status" value="1"/>
</dbReference>
<dbReference type="InterPro" id="IPR023865">
    <property type="entry name" value="Aliphatic_acid_kinase_CS"/>
</dbReference>
<dbReference type="InterPro" id="IPR043129">
    <property type="entry name" value="ATPase_NBD"/>
</dbReference>
<dbReference type="EC" id="2.7.2.1" evidence="6"/>
<comment type="caution">
    <text evidence="8">The sequence shown here is derived from an EMBL/GenBank/DDBJ whole genome shotgun (WGS) entry which is preliminary data.</text>
</comment>
<feature type="binding site" evidence="6">
    <location>
        <begin position="207"/>
        <end position="211"/>
    </location>
    <ligand>
        <name>ATP</name>
        <dbReference type="ChEBI" id="CHEBI:30616"/>
    </ligand>
</feature>
<feature type="site" description="Transition state stabilizer" evidence="6">
    <location>
        <position position="179"/>
    </location>
</feature>
<dbReference type="PIRSF" id="PIRSF000722">
    <property type="entry name" value="Acetate_prop_kin"/>
    <property type="match status" value="1"/>
</dbReference>
<comment type="cofactor">
    <cofactor evidence="6">
        <name>Mg(2+)</name>
        <dbReference type="ChEBI" id="CHEBI:18420"/>
    </cofactor>
    <cofactor evidence="6">
        <name>Mn(2+)</name>
        <dbReference type="ChEBI" id="CHEBI:29035"/>
    </cofactor>
    <text evidence="6">Mg(2+). Can also accept Mn(2+).</text>
</comment>
<evidence type="ECO:0000313" key="8">
    <source>
        <dbReference type="EMBL" id="MDF8262785.1"/>
    </source>
</evidence>